<keyword evidence="1" id="KW-0732">Signal</keyword>
<evidence type="ECO:0000256" key="1">
    <source>
        <dbReference type="SAM" id="SignalP"/>
    </source>
</evidence>
<accession>A0ABY1RZD2</accession>
<feature type="chain" id="PRO_5046642332" evidence="1">
    <location>
        <begin position="22"/>
        <end position="141"/>
    </location>
</feature>
<evidence type="ECO:0000313" key="2">
    <source>
        <dbReference type="EMBL" id="SMR73505.1"/>
    </source>
</evidence>
<dbReference type="Proteomes" id="UP001159257">
    <property type="component" value="Unassembled WGS sequence"/>
</dbReference>
<comment type="caution">
    <text evidence="2">The sequence shown here is derived from an EMBL/GenBank/DDBJ whole genome shotgun (WGS) entry which is preliminary data.</text>
</comment>
<keyword evidence="3" id="KW-1185">Reference proteome</keyword>
<dbReference type="RefSeq" id="WP_239039593.1">
    <property type="nucleotide sequence ID" value="NZ_BAAAEY010000001.1"/>
</dbReference>
<dbReference type="EMBL" id="FXWV01000004">
    <property type="protein sequence ID" value="SMR73505.1"/>
    <property type="molecule type" value="Genomic_DNA"/>
</dbReference>
<gene>
    <name evidence="2" type="ORF">SAMN04487964_104168</name>
</gene>
<proteinExistence type="predicted"/>
<evidence type="ECO:0000313" key="3">
    <source>
        <dbReference type="Proteomes" id="UP001159257"/>
    </source>
</evidence>
<sequence length="141" mass="15755">MKRKMLVPAVVTLLHAQGLYAASFEQVFNEQRALYGKGHEFSYGGKIHTTFHPEEIEAMAEPNAANARALIDGAEALRVESAAVGYEWRGPAIYIRQAREALAAGRYQSAMELAARAKYLARMSLKQYRNAEANWQRAVPE</sequence>
<feature type="signal peptide" evidence="1">
    <location>
        <begin position="1"/>
        <end position="21"/>
    </location>
</feature>
<organism evidence="2 3">
    <name type="scientific">Marinobacterium sediminicola</name>
    <dbReference type="NCBI Taxonomy" id="518898"/>
    <lineage>
        <taxon>Bacteria</taxon>
        <taxon>Pseudomonadati</taxon>
        <taxon>Pseudomonadota</taxon>
        <taxon>Gammaproteobacteria</taxon>
        <taxon>Oceanospirillales</taxon>
        <taxon>Oceanospirillaceae</taxon>
        <taxon>Marinobacterium</taxon>
    </lineage>
</organism>
<protein>
    <submittedName>
        <fullName evidence="2">SoxXA-binding protein SoxK</fullName>
    </submittedName>
</protein>
<name>A0ABY1RZD2_9GAMM</name>
<reference evidence="2 3" key="1">
    <citation type="submission" date="2017-05" db="EMBL/GenBank/DDBJ databases">
        <authorList>
            <person name="Varghese N."/>
            <person name="Submissions S."/>
        </authorList>
    </citation>
    <scope>NUCLEOTIDE SEQUENCE [LARGE SCALE GENOMIC DNA]</scope>
    <source>
        <strain evidence="2 3">CGMCC 1.7287</strain>
    </source>
</reference>